<dbReference type="Pfam" id="PF19054">
    <property type="entry name" value="DUF5753"/>
    <property type="match status" value="1"/>
</dbReference>
<feature type="domain" description="HTH cro/C1-type" evidence="1">
    <location>
        <begin position="21"/>
        <end position="67"/>
    </location>
</feature>
<protein>
    <submittedName>
        <fullName evidence="2">Helix-turn-helix domain-containing protein</fullName>
    </submittedName>
</protein>
<dbReference type="Pfam" id="PF13560">
    <property type="entry name" value="HTH_31"/>
    <property type="match status" value="1"/>
</dbReference>
<dbReference type="Gene3D" id="1.10.260.40">
    <property type="entry name" value="lambda repressor-like DNA-binding domains"/>
    <property type="match status" value="1"/>
</dbReference>
<keyword evidence="3" id="KW-1185">Reference proteome</keyword>
<dbReference type="InterPro" id="IPR001387">
    <property type="entry name" value="Cro/C1-type_HTH"/>
</dbReference>
<name>A0A6L3VUJ0_9ACTN</name>
<gene>
    <name evidence="2" type="ORF">F9B16_24400</name>
</gene>
<dbReference type="Proteomes" id="UP000483004">
    <property type="component" value="Unassembled WGS sequence"/>
</dbReference>
<evidence type="ECO:0000313" key="2">
    <source>
        <dbReference type="EMBL" id="KAB2376979.1"/>
    </source>
</evidence>
<proteinExistence type="predicted"/>
<dbReference type="EMBL" id="WBMR01000076">
    <property type="protein sequence ID" value="KAB2376979.1"/>
    <property type="molecule type" value="Genomic_DNA"/>
</dbReference>
<evidence type="ECO:0000313" key="3">
    <source>
        <dbReference type="Proteomes" id="UP000483004"/>
    </source>
</evidence>
<evidence type="ECO:0000259" key="1">
    <source>
        <dbReference type="PROSITE" id="PS50943"/>
    </source>
</evidence>
<reference evidence="2 3" key="1">
    <citation type="submission" date="2019-09" db="EMBL/GenBank/DDBJ databases">
        <title>Actinomadura physcomitrii sp. nov., a novel actinomycete isolated from moss [Physcomitrium sphaericum (Ludw) Fuernr].</title>
        <authorList>
            <person name="Liu C."/>
            <person name="Zhuang X."/>
        </authorList>
    </citation>
    <scope>NUCLEOTIDE SEQUENCE [LARGE SCALE GENOMIC DNA]</scope>
    <source>
        <strain evidence="2 3">CYP1-1B</strain>
    </source>
</reference>
<dbReference type="AlphaFoldDB" id="A0A6L3VUJ0"/>
<dbReference type="PROSITE" id="PS50943">
    <property type="entry name" value="HTH_CROC1"/>
    <property type="match status" value="1"/>
</dbReference>
<comment type="caution">
    <text evidence="2">The sequence shown here is derived from an EMBL/GenBank/DDBJ whole genome shotgun (WGS) entry which is preliminary data.</text>
</comment>
<sequence length="273" mass="30456">MPINPSPDPRSSMWAWIAHDLRLYRERRGQSGQAVARLLNVGRSSISRLENDQARLTEDQAVILDKAWDTGGHFTLMVWYASKGHDPEWFRQHVEIERRARVIKIWDLAWIPGLFQTQDYARASLLAGRLAGGFSDITDLLEARLLRQQILHQDEPPVLLVLIWEPLLAVPVGGPEVMRDQLRHLLEVSHLPNTSVRVVPTAAGAHIGLDGCFKIMTSGGSDVAYVEAPGGGRLVPTSAEVLSYAIWWDTIGQEALPAGASRELVTRYMEGMQ</sequence>
<dbReference type="InterPro" id="IPR010982">
    <property type="entry name" value="Lambda_DNA-bd_dom_sf"/>
</dbReference>
<dbReference type="OrthoDB" id="3355929at2"/>
<dbReference type="InterPro" id="IPR043917">
    <property type="entry name" value="DUF5753"/>
</dbReference>
<organism evidence="2 3">
    <name type="scientific">Actinomadura montaniterrae</name>
    <dbReference type="NCBI Taxonomy" id="1803903"/>
    <lineage>
        <taxon>Bacteria</taxon>
        <taxon>Bacillati</taxon>
        <taxon>Actinomycetota</taxon>
        <taxon>Actinomycetes</taxon>
        <taxon>Streptosporangiales</taxon>
        <taxon>Thermomonosporaceae</taxon>
        <taxon>Actinomadura</taxon>
    </lineage>
</organism>
<dbReference type="RefSeq" id="WP_151542450.1">
    <property type="nucleotide sequence ID" value="NZ_WBMR01000076.1"/>
</dbReference>
<dbReference type="SMART" id="SM00530">
    <property type="entry name" value="HTH_XRE"/>
    <property type="match status" value="1"/>
</dbReference>
<dbReference type="CDD" id="cd00093">
    <property type="entry name" value="HTH_XRE"/>
    <property type="match status" value="1"/>
</dbReference>
<dbReference type="GO" id="GO:0003677">
    <property type="term" value="F:DNA binding"/>
    <property type="evidence" value="ECO:0007669"/>
    <property type="project" value="InterPro"/>
</dbReference>
<dbReference type="SUPFAM" id="SSF47413">
    <property type="entry name" value="lambda repressor-like DNA-binding domains"/>
    <property type="match status" value="1"/>
</dbReference>
<accession>A0A6L3VUJ0</accession>